<organism evidence="1 2">
    <name type="scientific">Neomonachus schauinslandi</name>
    <name type="common">Hawaiian monk seal</name>
    <name type="synonym">Monachus schauinslandi</name>
    <dbReference type="NCBI Taxonomy" id="29088"/>
    <lineage>
        <taxon>Eukaryota</taxon>
        <taxon>Metazoa</taxon>
        <taxon>Chordata</taxon>
        <taxon>Craniata</taxon>
        <taxon>Vertebrata</taxon>
        <taxon>Euteleostomi</taxon>
        <taxon>Mammalia</taxon>
        <taxon>Eutheria</taxon>
        <taxon>Laurasiatheria</taxon>
        <taxon>Carnivora</taxon>
        <taxon>Caniformia</taxon>
        <taxon>Pinnipedia</taxon>
        <taxon>Phocidae</taxon>
        <taxon>Monachinae</taxon>
        <taxon>Monachini</taxon>
        <taxon>Neomonachus</taxon>
    </lineage>
</organism>
<dbReference type="RefSeq" id="XP_021560090.1">
    <property type="nucleotide sequence ID" value="XM_021704415.2"/>
</dbReference>
<evidence type="ECO:0000313" key="2">
    <source>
        <dbReference type="RefSeq" id="XP_021560090.1"/>
    </source>
</evidence>
<gene>
    <name evidence="2" type="primary">TIAF1</name>
</gene>
<dbReference type="InParanoid" id="A0A2Y9IFB6"/>
<evidence type="ECO:0000313" key="1">
    <source>
        <dbReference type="Proteomes" id="UP000248481"/>
    </source>
</evidence>
<dbReference type="AlphaFoldDB" id="A0A2Y9IFB6"/>
<sequence>MPHSGNLISIFTREQSFLCAAGETGERSWGQILQSAWGGALRCFWVWVEPAYAGVRMYHPALSAPTPLRLISVLSAMTYLRLNPFHLQQFGAYPSTASLPLCPSCLDYRPNWRGKAAG</sequence>
<accession>A0A2Y9IFB6</accession>
<keyword evidence="1" id="KW-1185">Reference proteome</keyword>
<name>A0A2Y9IFB6_NEOSC</name>
<dbReference type="KEGG" id="nsu:110593174"/>
<dbReference type="CTD" id="100316851"/>
<proteinExistence type="predicted"/>
<protein>
    <submittedName>
        <fullName evidence="2">TGFB1-induced anti-apoptotic factor 1</fullName>
    </submittedName>
</protein>
<dbReference type="Proteomes" id="UP000248481">
    <property type="component" value="Chromosome 15"/>
</dbReference>
<dbReference type="GeneID" id="110593174"/>
<reference evidence="2" key="1">
    <citation type="submission" date="2025-08" db="UniProtKB">
        <authorList>
            <consortium name="RefSeq"/>
        </authorList>
    </citation>
    <scope>IDENTIFICATION</scope>
    <source>
        <tissue evidence="2">Blood</tissue>
    </source>
</reference>